<dbReference type="SMART" id="SM01133">
    <property type="entry name" value="DeoC"/>
    <property type="match status" value="1"/>
</dbReference>
<dbReference type="SUPFAM" id="SSF51569">
    <property type="entry name" value="Aldolase"/>
    <property type="match status" value="1"/>
</dbReference>
<name>X0WXT6_9ZZZZ</name>
<dbReference type="Gene3D" id="3.20.20.70">
    <property type="entry name" value="Aldolase class I"/>
    <property type="match status" value="1"/>
</dbReference>
<dbReference type="Pfam" id="PF01791">
    <property type="entry name" value="DeoC"/>
    <property type="match status" value="1"/>
</dbReference>
<dbReference type="InterPro" id="IPR050456">
    <property type="entry name" value="DeoC/FbaB_aldolase"/>
</dbReference>
<accession>X0WXT6</accession>
<evidence type="ECO:0000313" key="1">
    <source>
        <dbReference type="EMBL" id="GAG27992.1"/>
    </source>
</evidence>
<dbReference type="AlphaFoldDB" id="X0WXT6"/>
<dbReference type="EMBL" id="BARS01031127">
    <property type="protein sequence ID" value="GAG27992.1"/>
    <property type="molecule type" value="Genomic_DNA"/>
</dbReference>
<protein>
    <submittedName>
        <fullName evidence="1">Uncharacterized protein</fullName>
    </submittedName>
</protein>
<dbReference type="PANTHER" id="PTHR47916">
    <property type="entry name" value="FRUCTOSE-BISPHOSPHATE ALDOLASE CLASS 1"/>
    <property type="match status" value="1"/>
</dbReference>
<proteinExistence type="predicted"/>
<reference evidence="1" key="1">
    <citation type="journal article" date="2014" name="Front. Microbiol.">
        <title>High frequency of phylogenetically diverse reductive dehalogenase-homologous genes in deep subseafloor sedimentary metagenomes.</title>
        <authorList>
            <person name="Kawai M."/>
            <person name="Futagami T."/>
            <person name="Toyoda A."/>
            <person name="Takaki Y."/>
            <person name="Nishi S."/>
            <person name="Hori S."/>
            <person name="Arai W."/>
            <person name="Tsubouchi T."/>
            <person name="Morono Y."/>
            <person name="Uchiyama I."/>
            <person name="Ito T."/>
            <person name="Fujiyama A."/>
            <person name="Inagaki F."/>
            <person name="Takami H."/>
        </authorList>
    </citation>
    <scope>NUCLEOTIDE SEQUENCE</scope>
    <source>
        <strain evidence="1">Expedition CK06-06</strain>
    </source>
</reference>
<dbReference type="InterPro" id="IPR002915">
    <property type="entry name" value="DeoC/FbaB/LacD_aldolase"/>
</dbReference>
<dbReference type="InterPro" id="IPR013785">
    <property type="entry name" value="Aldolase_TIM"/>
</dbReference>
<comment type="caution">
    <text evidence="1">The sequence shown here is derived from an EMBL/GenBank/DDBJ whole genome shotgun (WGS) entry which is preliminary data.</text>
</comment>
<sequence length="195" mass="21297">KPIILRVSGGTSIMGKDLAHEGIAASMEEAIRLNACAVGISIFVGTDYEHDSLLNLARLVDEGERYGIPVMAVTAVGRELKKRDARYLSLSSRIAAELGARIVKTYYCERFERITKGCPVPIVIAGGPKVPTGYEVLQFVYKGIQKGAIGVNLGRNIWQNEHPVAMIRAMRAVIHENATPEQAQEVYDSVKSGEQ</sequence>
<dbReference type="GO" id="GO:0016829">
    <property type="term" value="F:lyase activity"/>
    <property type="evidence" value="ECO:0007669"/>
    <property type="project" value="InterPro"/>
</dbReference>
<organism evidence="1">
    <name type="scientific">marine sediment metagenome</name>
    <dbReference type="NCBI Taxonomy" id="412755"/>
    <lineage>
        <taxon>unclassified sequences</taxon>
        <taxon>metagenomes</taxon>
        <taxon>ecological metagenomes</taxon>
    </lineage>
</organism>
<dbReference type="PANTHER" id="PTHR47916:SF1">
    <property type="entry name" value="3-HYDROXY-5-PHOSPHONOOXYPENTANE-2,4-DIONE THIOLASE"/>
    <property type="match status" value="1"/>
</dbReference>
<feature type="non-terminal residue" evidence="1">
    <location>
        <position position="1"/>
    </location>
</feature>
<gene>
    <name evidence="1" type="ORF">S01H1_48475</name>
</gene>